<proteinExistence type="predicted"/>
<evidence type="ECO:0000313" key="3">
    <source>
        <dbReference type="Proteomes" id="UP000293347"/>
    </source>
</evidence>
<accession>A0A4R0NH87</accession>
<dbReference type="Proteomes" id="UP000293347">
    <property type="component" value="Unassembled WGS sequence"/>
</dbReference>
<comment type="caution">
    <text evidence="2">The sequence shown here is derived from an EMBL/GenBank/DDBJ whole genome shotgun (WGS) entry which is preliminary data.</text>
</comment>
<reference evidence="2 3" key="1">
    <citation type="submission" date="2019-02" db="EMBL/GenBank/DDBJ databases">
        <title>Pedobacter sp. RP-1-14 sp. nov., isolated from Arctic soil.</title>
        <authorList>
            <person name="Dahal R.H."/>
        </authorList>
    </citation>
    <scope>NUCLEOTIDE SEQUENCE [LARGE SCALE GENOMIC DNA]</scope>
    <source>
        <strain evidence="2 3">RP-1-14</strain>
    </source>
</reference>
<evidence type="ECO:0000313" key="2">
    <source>
        <dbReference type="EMBL" id="TCC99959.1"/>
    </source>
</evidence>
<sequence length="294" mass="33792">MSDIMSITQETIQNQIFTIRGKQVMLDRDLAVLYGVDTRTLNQAVKRNLDRFPIDFMFQLSDLEFSNLKSQIVISSWGGIRKPPYVFTETGIAMLSAILRSDIAVRASVQIISAFTEMRRFLNNNAEVFLRMGNMEQRQLKLESDTDKRFNEVYSVIQNHDLKPKQGIFYNGQVFDAYTFIADLIRDAKHSIVLIDNYVDDTVLKMFAKRSKNVSLSIYTKKDCILSLDLVKYKAQYGVITVKEFKHAHDRFLILDDDVVYHIGASLKDLGKKWFAFSKMEIGALDILSKLKGV</sequence>
<dbReference type="Pfam" id="PF10543">
    <property type="entry name" value="ORF6N"/>
    <property type="match status" value="1"/>
</dbReference>
<dbReference type="InterPro" id="IPR018873">
    <property type="entry name" value="KilA-N_DNA-bd_domain"/>
</dbReference>
<name>A0A4R0NH87_9SPHI</name>
<dbReference type="RefSeq" id="WP_131597294.1">
    <property type="nucleotide sequence ID" value="NZ_SJSL01000005.1"/>
</dbReference>
<dbReference type="EMBL" id="SJSL01000005">
    <property type="protein sequence ID" value="TCC99959.1"/>
    <property type="molecule type" value="Genomic_DNA"/>
</dbReference>
<protein>
    <submittedName>
        <fullName evidence="2">ORF6N domain-containing protein</fullName>
    </submittedName>
</protein>
<gene>
    <name evidence="2" type="ORF">EZ437_17115</name>
</gene>
<evidence type="ECO:0000259" key="1">
    <source>
        <dbReference type="Pfam" id="PF10543"/>
    </source>
</evidence>
<organism evidence="2 3">
    <name type="scientific">Pedobacter psychroterrae</name>
    <dbReference type="NCBI Taxonomy" id="2530453"/>
    <lineage>
        <taxon>Bacteria</taxon>
        <taxon>Pseudomonadati</taxon>
        <taxon>Bacteroidota</taxon>
        <taxon>Sphingobacteriia</taxon>
        <taxon>Sphingobacteriales</taxon>
        <taxon>Sphingobacteriaceae</taxon>
        <taxon>Pedobacter</taxon>
    </lineage>
</organism>
<dbReference type="OrthoDB" id="9802752at2"/>
<feature type="domain" description="KilA-N DNA-binding" evidence="1">
    <location>
        <begin position="14"/>
        <end position="98"/>
    </location>
</feature>
<dbReference type="AlphaFoldDB" id="A0A4R0NH87"/>
<keyword evidence="3" id="KW-1185">Reference proteome</keyword>